<reference evidence="1" key="1">
    <citation type="submission" date="2011-07" db="EMBL/GenBank/DDBJ databases">
        <title>The Genome Sequence of Exophiala (Wangiella) dermatitidis NIH/UT8656.</title>
        <authorList>
            <consortium name="The Broad Institute Genome Sequencing Platform"/>
            <person name="Cuomo C."/>
            <person name="Wang Z."/>
            <person name="Hunicke-Smith S."/>
            <person name="Szanislo P.J."/>
            <person name="Earl A."/>
            <person name="Young S.K."/>
            <person name="Zeng Q."/>
            <person name="Gargeya S."/>
            <person name="Fitzgerald M."/>
            <person name="Haas B."/>
            <person name="Abouelleil A."/>
            <person name="Alvarado L."/>
            <person name="Arachchi H.M."/>
            <person name="Berlin A."/>
            <person name="Brown A."/>
            <person name="Chapman S.B."/>
            <person name="Chen Z."/>
            <person name="Dunbar C."/>
            <person name="Freedman E."/>
            <person name="Gearin G."/>
            <person name="Gellesch M."/>
            <person name="Goldberg J."/>
            <person name="Griggs A."/>
            <person name="Gujja S."/>
            <person name="Heiman D."/>
            <person name="Howarth C."/>
            <person name="Larson L."/>
            <person name="Lui A."/>
            <person name="MacDonald P.J.P."/>
            <person name="Montmayeur A."/>
            <person name="Murphy C."/>
            <person name="Neiman D."/>
            <person name="Pearson M."/>
            <person name="Priest M."/>
            <person name="Roberts A."/>
            <person name="Saif S."/>
            <person name="Shea T."/>
            <person name="Shenoy N."/>
            <person name="Sisk P."/>
            <person name="Stolte C."/>
            <person name="Sykes S."/>
            <person name="Wortman J."/>
            <person name="Nusbaum C."/>
            <person name="Birren B."/>
        </authorList>
    </citation>
    <scope>NUCLEOTIDE SEQUENCE</scope>
    <source>
        <strain evidence="1">NIH/UT8656</strain>
    </source>
</reference>
<gene>
    <name evidence="1" type="ORF">HMPREF1120_07213</name>
</gene>
<evidence type="ECO:0000313" key="1">
    <source>
        <dbReference type="EMBL" id="EHY59218.1"/>
    </source>
</evidence>
<dbReference type="GeneID" id="20311852"/>
<dbReference type="RefSeq" id="XP_009159679.1">
    <property type="nucleotide sequence ID" value="XM_009161431.1"/>
</dbReference>
<dbReference type="HOGENOM" id="CLU_1970581_0_0_1"/>
<dbReference type="EMBL" id="JH226135">
    <property type="protein sequence ID" value="EHY59218.1"/>
    <property type="molecule type" value="Genomic_DNA"/>
</dbReference>
<sequence length="127" mass="14294">MENCIKPLSGFALSKSTSMLFGKEPHVLRETKPRLSSSRYDAKSDKSELQNFSDQLSARMKETVPLTESFLVCCLLLQLSFVLIDTLPENGSLNSHLDCPRILSQMQPDIARVDPLLRKAEKLVLRS</sequence>
<dbReference type="VEuPathDB" id="FungiDB:HMPREF1120_07213"/>
<organism evidence="1 2">
    <name type="scientific">Exophiala dermatitidis (strain ATCC 34100 / CBS 525.76 / NIH/UT8656)</name>
    <name type="common">Black yeast</name>
    <name type="synonym">Wangiella dermatitidis</name>
    <dbReference type="NCBI Taxonomy" id="858893"/>
    <lineage>
        <taxon>Eukaryota</taxon>
        <taxon>Fungi</taxon>
        <taxon>Dikarya</taxon>
        <taxon>Ascomycota</taxon>
        <taxon>Pezizomycotina</taxon>
        <taxon>Eurotiomycetes</taxon>
        <taxon>Chaetothyriomycetidae</taxon>
        <taxon>Chaetothyriales</taxon>
        <taxon>Herpotrichiellaceae</taxon>
        <taxon>Exophiala</taxon>
    </lineage>
</organism>
<accession>H6C672</accession>
<proteinExistence type="predicted"/>
<dbReference type="AlphaFoldDB" id="H6C672"/>
<dbReference type="InParanoid" id="H6C672"/>
<name>H6C672_EXODN</name>
<keyword evidence="2" id="KW-1185">Reference proteome</keyword>
<evidence type="ECO:0000313" key="2">
    <source>
        <dbReference type="Proteomes" id="UP000007304"/>
    </source>
</evidence>
<dbReference type="Proteomes" id="UP000007304">
    <property type="component" value="Unassembled WGS sequence"/>
</dbReference>
<protein>
    <submittedName>
        <fullName evidence="1">Uncharacterized protein</fullName>
    </submittedName>
</protein>